<reference evidence="10 11" key="1">
    <citation type="submission" date="2020-03" db="EMBL/GenBank/DDBJ databases">
        <title>Cyclobacterium plantarum sp. nov., a marine bacterium isolated from a coastal-marine wetland.</title>
        <authorList>
            <person name="Sanchez-Porro C."/>
            <person name="Ventosa A."/>
            <person name="Amoozegar M."/>
        </authorList>
    </citation>
    <scope>NUCLEOTIDE SEQUENCE [LARGE SCALE GENOMIC DNA]</scope>
    <source>
        <strain evidence="10 11">GBPx2</strain>
    </source>
</reference>
<keyword evidence="8" id="KW-0732">Signal</keyword>
<keyword evidence="4 7" id="KW-0812">Transmembrane</keyword>
<dbReference type="PROSITE" id="PS52016">
    <property type="entry name" value="TONB_DEPENDENT_REC_3"/>
    <property type="match status" value="1"/>
</dbReference>
<dbReference type="Gene3D" id="2.60.40.1120">
    <property type="entry name" value="Carboxypeptidase-like, regulatory domain"/>
    <property type="match status" value="1"/>
</dbReference>
<feature type="signal peptide" evidence="8">
    <location>
        <begin position="1"/>
        <end position="31"/>
    </location>
</feature>
<dbReference type="SUPFAM" id="SSF56935">
    <property type="entry name" value="Porins"/>
    <property type="match status" value="1"/>
</dbReference>
<evidence type="ECO:0000256" key="2">
    <source>
        <dbReference type="ARBA" id="ARBA00022448"/>
    </source>
</evidence>
<protein>
    <submittedName>
        <fullName evidence="10">TonB-dependent receptor</fullName>
    </submittedName>
</protein>
<name>A0ABX0H938_9BACT</name>
<keyword evidence="3 7" id="KW-1134">Transmembrane beta strand</keyword>
<evidence type="ECO:0000256" key="3">
    <source>
        <dbReference type="ARBA" id="ARBA00022452"/>
    </source>
</evidence>
<accession>A0ABX0H938</accession>
<keyword evidence="2 7" id="KW-0813">Transport</keyword>
<dbReference type="InterPro" id="IPR036942">
    <property type="entry name" value="Beta-barrel_TonB_sf"/>
</dbReference>
<dbReference type="Gene3D" id="2.170.130.10">
    <property type="entry name" value="TonB-dependent receptor, plug domain"/>
    <property type="match status" value="1"/>
</dbReference>
<dbReference type="Pfam" id="PF13715">
    <property type="entry name" value="CarbopepD_reg_2"/>
    <property type="match status" value="1"/>
</dbReference>
<dbReference type="Gene3D" id="2.40.170.20">
    <property type="entry name" value="TonB-dependent receptor, beta-barrel domain"/>
    <property type="match status" value="1"/>
</dbReference>
<evidence type="ECO:0000256" key="6">
    <source>
        <dbReference type="ARBA" id="ARBA00023237"/>
    </source>
</evidence>
<evidence type="ECO:0000256" key="8">
    <source>
        <dbReference type="SAM" id="SignalP"/>
    </source>
</evidence>
<evidence type="ECO:0000256" key="1">
    <source>
        <dbReference type="ARBA" id="ARBA00004571"/>
    </source>
</evidence>
<evidence type="ECO:0000256" key="4">
    <source>
        <dbReference type="ARBA" id="ARBA00022692"/>
    </source>
</evidence>
<dbReference type="NCBIfam" id="TIGR04057">
    <property type="entry name" value="SusC_RagA_signa"/>
    <property type="match status" value="1"/>
</dbReference>
<dbReference type="InterPro" id="IPR008969">
    <property type="entry name" value="CarboxyPept-like_regulatory"/>
</dbReference>
<comment type="similarity">
    <text evidence="7">Belongs to the TonB-dependent receptor family.</text>
</comment>
<evidence type="ECO:0000256" key="7">
    <source>
        <dbReference type="PROSITE-ProRule" id="PRU01360"/>
    </source>
</evidence>
<dbReference type="SUPFAM" id="SSF49464">
    <property type="entry name" value="Carboxypeptidase regulatory domain-like"/>
    <property type="match status" value="1"/>
</dbReference>
<feature type="domain" description="TonB-dependent receptor plug" evidence="9">
    <location>
        <begin position="165"/>
        <end position="279"/>
    </location>
</feature>
<evidence type="ECO:0000259" key="9">
    <source>
        <dbReference type="Pfam" id="PF07715"/>
    </source>
</evidence>
<dbReference type="EMBL" id="JAANYN010000007">
    <property type="protein sequence ID" value="NHE58410.1"/>
    <property type="molecule type" value="Genomic_DNA"/>
</dbReference>
<sequence>MKKRIPILSARIGKASFGMAMVLLFATNASAQEMAFATPPIPKNASVFGMDFTTNNPGLSPTTMSITRSNKVADVVIKGRVVDKDGLSLPGVTVTVPGTTYGTVTDLDGNYSITVPEGSTLVFSFIGFESQTVVVGNKSTIDITLDEEVSALDEVVVIGYGTQERRDISTAISSVSSEDLKDRPNSNFAQSIQGRMAGVRVSNNNTAPGGGSNIVIRGVSSINASNSPLIVIDGFPIKEGYNKTENPLNSINPSDIESIEVLKDASSSAIYGTQAANGVILVTTKKGKSGKPTISVNASSGIQSMLNKVDVLNRDQFLQMMDESRAAAYIIEDPNFGTNNPEAPLWQWTDSDETRISNWRNFSRNKEGMQDPYEMFYRWITVTDTTKNSPHDTDWQDVISRMGRVDDIQLSAAGGTDNVNYRISGGYFGQEGIIKASGYERFSMRANIDMKVNEWLKLGLMLAPSIETTDVLSNTEGGASNNPFYNALALPPIWAPTDENGVPHYYGTESTYENPWFWNLDFAVNPLSTFKIKDTRKTIKNLATLYGEFRLLEDLTFRSEFHTQIRFWERDYFLPNSMPTTQQPFSRSRGIHQMNNHFMWNSQNFLTYAKKFSSHSLNAMVGYSVDEAIYRSSYMNKYDYPTDLVPTLNQGVTVVDGQNDARTNQSRETMIGSFARVMYNYDSKYYFTGSIRRDGSSKFGEDNKWGVFPSFSVAWRASDEGFFDPLRRYISDLKIRGGWGVIGNAGISNYLALSTLNSGAYVLGSGSTISPSYVDGKVANPSLGWEETTDYGVGTDLEILDSRVMFSVDYFYRQTDNMLFNMPLPIVTGFGSYMANVGSMRNRGFEYSITTRNVTGVFNWRTSANLSYYRNRVLDLGKDKRPIITNNGYTSEGRPLAGIWGYYNLGAFDDWEDVKTSPIFNPQQSIWANRSNPGTPKAADVNGDGILSAADQTVIGQNNPDFVWGMTNDFGYKNFDLSVQINGVQGGDLSMVEFESMLGRGGGRRSMTVEYFENYWRPTQTDAIYATPIRKSSDGASASGSLVFKGTYVNIQNVILGYTLPNKIASRAKIANLRMYLSVQNAFFFTQYPGYNPEVNFQGNSALSQGIDRGAYPLARTISFGINLSL</sequence>
<keyword evidence="6 7" id="KW-0998">Cell outer membrane</keyword>
<dbReference type="InterPro" id="IPR037066">
    <property type="entry name" value="Plug_dom_sf"/>
</dbReference>
<comment type="caution">
    <text evidence="10">The sequence shown here is derived from an EMBL/GenBank/DDBJ whole genome shotgun (WGS) entry which is preliminary data.</text>
</comment>
<comment type="subcellular location">
    <subcellularLocation>
        <location evidence="1 7">Cell outer membrane</location>
        <topology evidence="1 7">Multi-pass membrane protein</topology>
    </subcellularLocation>
</comment>
<dbReference type="InterPro" id="IPR023997">
    <property type="entry name" value="TonB-dep_OMP_SusC/RagA_CS"/>
</dbReference>
<keyword evidence="5 7" id="KW-0472">Membrane</keyword>
<evidence type="ECO:0000256" key="5">
    <source>
        <dbReference type="ARBA" id="ARBA00023136"/>
    </source>
</evidence>
<evidence type="ECO:0000313" key="11">
    <source>
        <dbReference type="Proteomes" id="UP000649799"/>
    </source>
</evidence>
<dbReference type="NCBIfam" id="TIGR04056">
    <property type="entry name" value="OMP_RagA_SusC"/>
    <property type="match status" value="1"/>
</dbReference>
<dbReference type="Proteomes" id="UP000649799">
    <property type="component" value="Unassembled WGS sequence"/>
</dbReference>
<evidence type="ECO:0000313" key="10">
    <source>
        <dbReference type="EMBL" id="NHE58410.1"/>
    </source>
</evidence>
<dbReference type="InterPro" id="IPR039426">
    <property type="entry name" value="TonB-dep_rcpt-like"/>
</dbReference>
<proteinExistence type="inferred from homology"/>
<keyword evidence="11" id="KW-1185">Reference proteome</keyword>
<dbReference type="InterPro" id="IPR023996">
    <property type="entry name" value="TonB-dep_OMP_SusC/RagA"/>
</dbReference>
<organism evidence="10 11">
    <name type="scientific">Cyclobacterium plantarum</name>
    <dbReference type="NCBI Taxonomy" id="2716263"/>
    <lineage>
        <taxon>Bacteria</taxon>
        <taxon>Pseudomonadati</taxon>
        <taxon>Bacteroidota</taxon>
        <taxon>Cytophagia</taxon>
        <taxon>Cytophagales</taxon>
        <taxon>Cyclobacteriaceae</taxon>
        <taxon>Cyclobacterium</taxon>
    </lineage>
</organism>
<feature type="chain" id="PRO_5047071810" evidence="8">
    <location>
        <begin position="32"/>
        <end position="1126"/>
    </location>
</feature>
<dbReference type="Pfam" id="PF07715">
    <property type="entry name" value="Plug"/>
    <property type="match status" value="1"/>
</dbReference>
<dbReference type="RefSeq" id="WP_166148777.1">
    <property type="nucleotide sequence ID" value="NZ_JAANYN010000007.1"/>
</dbReference>
<gene>
    <name evidence="10" type="ORF">G9Q97_16495</name>
</gene>
<keyword evidence="10" id="KW-0675">Receptor</keyword>
<dbReference type="InterPro" id="IPR012910">
    <property type="entry name" value="Plug_dom"/>
</dbReference>